<organism evidence="1 2">
    <name type="scientific">Heracleum sosnowskyi</name>
    <dbReference type="NCBI Taxonomy" id="360622"/>
    <lineage>
        <taxon>Eukaryota</taxon>
        <taxon>Viridiplantae</taxon>
        <taxon>Streptophyta</taxon>
        <taxon>Embryophyta</taxon>
        <taxon>Tracheophyta</taxon>
        <taxon>Spermatophyta</taxon>
        <taxon>Magnoliopsida</taxon>
        <taxon>eudicotyledons</taxon>
        <taxon>Gunneridae</taxon>
        <taxon>Pentapetalae</taxon>
        <taxon>asterids</taxon>
        <taxon>campanulids</taxon>
        <taxon>Apiales</taxon>
        <taxon>Apiaceae</taxon>
        <taxon>Apioideae</taxon>
        <taxon>apioid superclade</taxon>
        <taxon>Tordylieae</taxon>
        <taxon>Tordyliinae</taxon>
        <taxon>Heracleum</taxon>
    </lineage>
</organism>
<reference evidence="1" key="1">
    <citation type="submission" date="2023-02" db="EMBL/GenBank/DDBJ databases">
        <title>Genome of toxic invasive species Heracleum sosnowskyi carries increased number of genes despite the absence of recent whole-genome duplications.</title>
        <authorList>
            <person name="Schelkunov M."/>
            <person name="Shtratnikova V."/>
            <person name="Makarenko M."/>
            <person name="Klepikova A."/>
            <person name="Omelchenko D."/>
            <person name="Novikova G."/>
            <person name="Obukhova E."/>
            <person name="Bogdanov V."/>
            <person name="Penin A."/>
            <person name="Logacheva M."/>
        </authorList>
    </citation>
    <scope>NUCLEOTIDE SEQUENCE</scope>
    <source>
        <strain evidence="1">Hsosn_3</strain>
        <tissue evidence="1">Leaf</tissue>
    </source>
</reference>
<accession>A0AAD8GXR0</accession>
<name>A0AAD8GXR0_9APIA</name>
<dbReference type="AlphaFoldDB" id="A0AAD8GXR0"/>
<reference evidence="1" key="2">
    <citation type="submission" date="2023-05" db="EMBL/GenBank/DDBJ databases">
        <authorList>
            <person name="Schelkunov M.I."/>
        </authorList>
    </citation>
    <scope>NUCLEOTIDE SEQUENCE</scope>
    <source>
        <strain evidence="1">Hsosn_3</strain>
        <tissue evidence="1">Leaf</tissue>
    </source>
</reference>
<evidence type="ECO:0000313" key="1">
    <source>
        <dbReference type="EMBL" id="KAK1356129.1"/>
    </source>
</evidence>
<keyword evidence="2" id="KW-1185">Reference proteome</keyword>
<protein>
    <submittedName>
        <fullName evidence="1">Uncharacterized protein</fullName>
    </submittedName>
</protein>
<gene>
    <name evidence="1" type="ORF">POM88_049385</name>
</gene>
<dbReference type="InterPro" id="IPR056712">
    <property type="entry name" value="DUF7810"/>
</dbReference>
<dbReference type="EMBL" id="JAUIZM010000011">
    <property type="protein sequence ID" value="KAK1356129.1"/>
    <property type="molecule type" value="Genomic_DNA"/>
</dbReference>
<evidence type="ECO:0000313" key="2">
    <source>
        <dbReference type="Proteomes" id="UP001237642"/>
    </source>
</evidence>
<dbReference type="PANTHER" id="PTHR35736:SF1">
    <property type="entry name" value="EXPRESSED PROTEIN"/>
    <property type="match status" value="1"/>
</dbReference>
<proteinExistence type="predicted"/>
<dbReference type="Gene3D" id="3.90.70.10">
    <property type="entry name" value="Cysteine proteinases"/>
    <property type="match status" value="1"/>
</dbReference>
<dbReference type="Proteomes" id="UP001237642">
    <property type="component" value="Unassembled WGS sequence"/>
</dbReference>
<comment type="caution">
    <text evidence="1">The sequence shown here is derived from an EMBL/GenBank/DDBJ whole genome shotgun (WGS) entry which is preliminary data.</text>
</comment>
<dbReference type="InterPro" id="IPR038765">
    <property type="entry name" value="Papain-like_cys_pep_sf"/>
</dbReference>
<dbReference type="SUPFAM" id="SSF54001">
    <property type="entry name" value="Cysteine proteinases"/>
    <property type="match status" value="1"/>
</dbReference>
<dbReference type="Pfam" id="PF25102">
    <property type="entry name" value="DUF7810"/>
    <property type="match status" value="1"/>
</dbReference>
<sequence length="250" mass="27759">MISKFRKQWSSAPAETYLLTTSSYSLIPFPSRAKHAVVSGASRRVRTTYAQLIAALAAAQQLGEDHISASNFTFFSSFHSNLLTDGLRHQVGWGHAWNRFAGPLSCDNQPNQCSLTPLLPLAWWDGISASWHFALDSWNLEHCYEPVGRSCCQKTFLLEGCRNDSKSKEIANNNNFVKQVFGGHLVSKLKCCNRDHLSNTYEPSIDLSLDIKDVTTLQAALKSFTNLAKIEDPDTKSSLTLGAVKTVMMN</sequence>
<dbReference type="PANTHER" id="PTHR35736">
    <property type="entry name" value="EXPRESSED PROTEIN"/>
    <property type="match status" value="1"/>
</dbReference>